<dbReference type="KEGG" id="tbk:HF295_06090"/>
<reference evidence="8 9" key="1">
    <citation type="submission" date="2020-04" db="EMBL/GenBank/DDBJ databases">
        <authorList>
            <person name="Zheng R.K."/>
            <person name="Sun C.M."/>
        </authorList>
    </citation>
    <scope>NUCLEOTIDE SEQUENCE [LARGE SCALE GENOMIC DNA]</scope>
    <source>
        <strain evidence="9">zrk29</strain>
    </source>
</reference>
<dbReference type="PIRSF" id="PIRSF010376">
    <property type="entry name" value="IspE"/>
    <property type="match status" value="1"/>
</dbReference>
<sequence>MIRKKAYAKINLFLNVMDKRKDGYHDLEMVNAKIDLYDEITIKKCQLTTGIIIKSNDMFLSSQDNVILQCARYMQDKYHIQHGIQIVIDKLIPYGAGLGGNSTDAASVIHGINELCELELSLKEMQEIGEIFGADIPYCLIDEVALVTKTGEVVEAIPNQLKNKQILLIYPKIHVLTASVFNEFDKNQLVKKDVNILLNAIEKNDIKTIQKNLFNALEETTISLDIDLREFKDNLLTHLGDEALVMTGSGSSFFKLIEEPNQDIIDFIDLHKDKYLINLYKIV</sequence>
<dbReference type="SUPFAM" id="SSF55060">
    <property type="entry name" value="GHMP Kinase, C-terminal domain"/>
    <property type="match status" value="1"/>
</dbReference>
<gene>
    <name evidence="6 8" type="primary">ispE</name>
    <name evidence="8" type="ORF">HF295_06090</name>
</gene>
<comment type="pathway">
    <text evidence="6">Isoprenoid biosynthesis; isopentenyl diphosphate biosynthesis via DXP pathway; isopentenyl diphosphate from 1-deoxy-D-xylulose 5-phosphate: step 3/6.</text>
</comment>
<keyword evidence="5 6" id="KW-0067">ATP-binding</keyword>
<protein>
    <recommendedName>
        <fullName evidence="1 6">4-diphosphocytidyl-2-C-methyl-D-erythritol kinase</fullName>
        <shortName evidence="6">CMK</shortName>
        <ecNumber evidence="6">2.7.1.148</ecNumber>
    </recommendedName>
    <alternativeName>
        <fullName evidence="6">4-(cytidine-5'-diphospho)-2-C-methyl-D-erythritol kinase</fullName>
    </alternativeName>
</protein>
<evidence type="ECO:0000256" key="6">
    <source>
        <dbReference type="HAMAP-Rule" id="MF_00061"/>
    </source>
</evidence>
<dbReference type="GO" id="GO:0016114">
    <property type="term" value="P:terpenoid biosynthetic process"/>
    <property type="evidence" value="ECO:0007669"/>
    <property type="project" value="UniProtKB-UniRule"/>
</dbReference>
<evidence type="ECO:0000313" key="9">
    <source>
        <dbReference type="Proteomes" id="UP000512167"/>
    </source>
</evidence>
<dbReference type="AlphaFoldDB" id="A0A7L6N7B0"/>
<comment type="similarity">
    <text evidence="6">Belongs to the GHMP kinase family. IspE subfamily.</text>
</comment>
<evidence type="ECO:0000259" key="7">
    <source>
        <dbReference type="Pfam" id="PF00288"/>
    </source>
</evidence>
<proteinExistence type="inferred from homology"/>
<dbReference type="Gene3D" id="3.30.70.890">
    <property type="entry name" value="GHMP kinase, C-terminal domain"/>
    <property type="match status" value="1"/>
</dbReference>
<dbReference type="UniPathway" id="UPA00056">
    <property type="reaction ID" value="UER00094"/>
</dbReference>
<comment type="caution">
    <text evidence="6">Lacks conserved residue(s) required for the propagation of feature annotation.</text>
</comment>
<dbReference type="EC" id="2.7.1.148" evidence="6"/>
<name>A0A7L6N7B0_9MOLU</name>
<evidence type="ECO:0000256" key="3">
    <source>
        <dbReference type="ARBA" id="ARBA00022741"/>
    </source>
</evidence>
<organism evidence="8 9">
    <name type="scientific">Hujiaoplasma nucleasis</name>
    <dbReference type="NCBI Taxonomy" id="2725268"/>
    <lineage>
        <taxon>Bacteria</taxon>
        <taxon>Bacillati</taxon>
        <taxon>Mycoplasmatota</taxon>
        <taxon>Mollicutes</taxon>
        <taxon>Candidatus Izemoplasmatales</taxon>
        <taxon>Hujiaoplasmataceae</taxon>
        <taxon>Hujiaoplasma</taxon>
    </lineage>
</organism>
<dbReference type="InterPro" id="IPR036554">
    <property type="entry name" value="GHMP_kinase_C_sf"/>
</dbReference>
<dbReference type="InterPro" id="IPR014721">
    <property type="entry name" value="Ribsml_uS5_D2-typ_fold_subgr"/>
</dbReference>
<dbReference type="InterPro" id="IPR004424">
    <property type="entry name" value="IspE"/>
</dbReference>
<dbReference type="RefSeq" id="WP_312031278.1">
    <property type="nucleotide sequence ID" value="NZ_CP051151.1"/>
</dbReference>
<evidence type="ECO:0000256" key="2">
    <source>
        <dbReference type="ARBA" id="ARBA00022679"/>
    </source>
</evidence>
<dbReference type="PANTHER" id="PTHR43527">
    <property type="entry name" value="4-DIPHOSPHOCYTIDYL-2-C-METHYL-D-ERYTHRITOL KINASE, CHLOROPLASTIC"/>
    <property type="match status" value="1"/>
</dbReference>
<evidence type="ECO:0000313" key="8">
    <source>
        <dbReference type="EMBL" id="QLY40439.1"/>
    </source>
</evidence>
<comment type="catalytic activity">
    <reaction evidence="6">
        <text>4-CDP-2-C-methyl-D-erythritol + ATP = 4-CDP-2-C-methyl-D-erythritol 2-phosphate + ADP + H(+)</text>
        <dbReference type="Rhea" id="RHEA:18437"/>
        <dbReference type="ChEBI" id="CHEBI:15378"/>
        <dbReference type="ChEBI" id="CHEBI:30616"/>
        <dbReference type="ChEBI" id="CHEBI:57823"/>
        <dbReference type="ChEBI" id="CHEBI:57919"/>
        <dbReference type="ChEBI" id="CHEBI:456216"/>
        <dbReference type="EC" id="2.7.1.148"/>
    </reaction>
</comment>
<keyword evidence="4 6" id="KW-0418">Kinase</keyword>
<comment type="function">
    <text evidence="6">Catalyzes the phosphorylation of the position 2 hydroxy group of 4-diphosphocytidyl-2C-methyl-D-erythritol.</text>
</comment>
<evidence type="ECO:0000256" key="4">
    <source>
        <dbReference type="ARBA" id="ARBA00022777"/>
    </source>
</evidence>
<dbReference type="SUPFAM" id="SSF54211">
    <property type="entry name" value="Ribosomal protein S5 domain 2-like"/>
    <property type="match status" value="1"/>
</dbReference>
<dbReference type="InterPro" id="IPR020568">
    <property type="entry name" value="Ribosomal_Su5_D2-typ_SF"/>
</dbReference>
<dbReference type="GO" id="GO:0050515">
    <property type="term" value="F:4-(cytidine 5'-diphospho)-2-C-methyl-D-erythritol kinase activity"/>
    <property type="evidence" value="ECO:0007669"/>
    <property type="project" value="UniProtKB-UniRule"/>
</dbReference>
<dbReference type="GO" id="GO:0005524">
    <property type="term" value="F:ATP binding"/>
    <property type="evidence" value="ECO:0007669"/>
    <property type="project" value="UniProtKB-UniRule"/>
</dbReference>
<keyword evidence="9" id="KW-1185">Reference proteome</keyword>
<feature type="active site" evidence="6">
    <location>
        <position position="135"/>
    </location>
</feature>
<evidence type="ECO:0000256" key="1">
    <source>
        <dbReference type="ARBA" id="ARBA00017473"/>
    </source>
</evidence>
<dbReference type="Proteomes" id="UP000512167">
    <property type="component" value="Chromosome"/>
</dbReference>
<feature type="active site" evidence="6">
    <location>
        <position position="9"/>
    </location>
</feature>
<dbReference type="EMBL" id="CP051151">
    <property type="protein sequence ID" value="QLY40439.1"/>
    <property type="molecule type" value="Genomic_DNA"/>
</dbReference>
<evidence type="ECO:0000256" key="5">
    <source>
        <dbReference type="ARBA" id="ARBA00022840"/>
    </source>
</evidence>
<feature type="domain" description="GHMP kinase N-terminal" evidence="7">
    <location>
        <begin position="65"/>
        <end position="140"/>
    </location>
</feature>
<keyword evidence="3 6" id="KW-0547">Nucleotide-binding</keyword>
<keyword evidence="6" id="KW-0414">Isoprene biosynthesis</keyword>
<dbReference type="InterPro" id="IPR006204">
    <property type="entry name" value="GHMP_kinase_N_dom"/>
</dbReference>
<dbReference type="HAMAP" id="MF_00061">
    <property type="entry name" value="IspE"/>
    <property type="match status" value="1"/>
</dbReference>
<dbReference type="GO" id="GO:0019288">
    <property type="term" value="P:isopentenyl diphosphate biosynthetic process, methylerythritol 4-phosphate pathway"/>
    <property type="evidence" value="ECO:0007669"/>
    <property type="project" value="UniProtKB-UniRule"/>
</dbReference>
<dbReference type="NCBIfam" id="TIGR00154">
    <property type="entry name" value="ispE"/>
    <property type="match status" value="1"/>
</dbReference>
<dbReference type="Pfam" id="PF00288">
    <property type="entry name" value="GHMP_kinases_N"/>
    <property type="match status" value="1"/>
</dbReference>
<accession>A0A7L6N7B0</accession>
<dbReference type="Gene3D" id="3.30.230.10">
    <property type="match status" value="1"/>
</dbReference>
<dbReference type="PANTHER" id="PTHR43527:SF2">
    <property type="entry name" value="4-DIPHOSPHOCYTIDYL-2-C-METHYL-D-ERYTHRITOL KINASE, CHLOROPLASTIC"/>
    <property type="match status" value="1"/>
</dbReference>
<keyword evidence="2 6" id="KW-0808">Transferase</keyword>